<proteinExistence type="predicted"/>
<evidence type="ECO:0000313" key="2">
    <source>
        <dbReference type="Proteomes" id="UP000003107"/>
    </source>
</evidence>
<dbReference type="Proteomes" id="UP000003107">
    <property type="component" value="Unassembled WGS sequence"/>
</dbReference>
<dbReference type="GeneID" id="60991343"/>
<name>C6RDR5_9BACT</name>
<dbReference type="RefSeq" id="WP_002947034.1">
    <property type="nucleotide sequence ID" value="NZ_ACVQ01000008.1"/>
</dbReference>
<reference evidence="1 2" key="1">
    <citation type="submission" date="2009-07" db="EMBL/GenBank/DDBJ databases">
        <authorList>
            <person name="Madupu R."/>
            <person name="Sebastian Y."/>
            <person name="Durkin A.S."/>
            <person name="Torralba M."/>
            <person name="Methe B."/>
            <person name="Sutton G.G."/>
            <person name="Strausberg R.L."/>
            <person name="Nelson K.E."/>
        </authorList>
    </citation>
    <scope>NUCLEOTIDE SEQUENCE [LARGE SCALE GENOMIC DNA]</scope>
    <source>
        <strain evidence="1 2">RM3277</strain>
    </source>
</reference>
<accession>C6RDR5</accession>
<comment type="caution">
    <text evidence="1">The sequence shown here is derived from an EMBL/GenBank/DDBJ whole genome shotgun (WGS) entry which is preliminary data.</text>
</comment>
<keyword evidence="2" id="KW-1185">Reference proteome</keyword>
<protein>
    <submittedName>
        <fullName evidence="1">Uncharacterized protein</fullName>
    </submittedName>
</protein>
<sequence length="53" mass="5959">MSGFFLACSLNLDTDNSGKFNLYRSNLRRLPNLTQIYAQICSLAQPNLTHTPV</sequence>
<organism evidence="1 2">
    <name type="scientific">Campylobacter showae RM3277</name>
    <dbReference type="NCBI Taxonomy" id="553219"/>
    <lineage>
        <taxon>Bacteria</taxon>
        <taxon>Pseudomonadati</taxon>
        <taxon>Campylobacterota</taxon>
        <taxon>Epsilonproteobacteria</taxon>
        <taxon>Campylobacterales</taxon>
        <taxon>Campylobacteraceae</taxon>
        <taxon>Campylobacter</taxon>
    </lineage>
</organism>
<dbReference type="AlphaFoldDB" id="C6RDR5"/>
<evidence type="ECO:0000313" key="1">
    <source>
        <dbReference type="EMBL" id="EET80462.1"/>
    </source>
</evidence>
<dbReference type="EMBL" id="ACVQ01000008">
    <property type="protein sequence ID" value="EET80462.1"/>
    <property type="molecule type" value="Genomic_DNA"/>
</dbReference>
<gene>
    <name evidence="1" type="ORF">CAMSH0001_1222</name>
</gene>